<dbReference type="PANTHER" id="PTHR48081:SF13">
    <property type="entry name" value="ALPHA_BETA HYDROLASE"/>
    <property type="match status" value="1"/>
</dbReference>
<dbReference type="KEGG" id="crw:CROST_045910"/>
<organism evidence="3 4">
    <name type="scientific">Clostridium felsineum</name>
    <dbReference type="NCBI Taxonomy" id="36839"/>
    <lineage>
        <taxon>Bacteria</taxon>
        <taxon>Bacillati</taxon>
        <taxon>Bacillota</taxon>
        <taxon>Clostridia</taxon>
        <taxon>Eubacteriales</taxon>
        <taxon>Clostridiaceae</taxon>
        <taxon>Clostridium</taxon>
    </lineage>
</organism>
<dbReference type="Pfam" id="PF20434">
    <property type="entry name" value="BD-FAE"/>
    <property type="match status" value="1"/>
</dbReference>
<dbReference type="InterPro" id="IPR029058">
    <property type="entry name" value="AB_hydrolase_fold"/>
</dbReference>
<name>A0A1S8LIR1_9CLOT</name>
<geneLocation type="plasmid" evidence="3 4">
    <name>p330</name>
</geneLocation>
<dbReference type="Proteomes" id="UP000190951">
    <property type="component" value="Plasmid p330"/>
</dbReference>
<sequence>MKKKSKLKTILLVSTMCFTLSFPLGTCIQNQKVEAASTSPTYKDVVFATVKNDDGKTKKLKMNIFKPTKKSKKATPVLVYVHGGAWAMGDYRCNENVNTKLAAKTSRNKKIPMHKGPSGYDVFKRVTKNGITFVSVDYRLSSEAVFPAQIYDVKGSIRYLRANAKKYGIDPNKIAICGESAGGHLAALAATTGDEKDLEGDVGGNTNYSSKLMAAIDYFGPTNLLNMAPEMDSAIQSPADAAKTHDAPDAAEAKLLGFTGADQGIGVLRAIRDKNDTSSPYWSKVKLAELGSPINHVNSTNPPMFIAHGGSDTLVPIKESLNLSLALTHAGVKNIFMTYSKDPHGSQVEYINTAAIKWITTQLTK</sequence>
<evidence type="ECO:0000313" key="4">
    <source>
        <dbReference type="Proteomes" id="UP000190951"/>
    </source>
</evidence>
<gene>
    <name evidence="3" type="primary">aes_1</name>
    <name evidence="3" type="ORF">CROST_045910</name>
</gene>
<dbReference type="InterPro" id="IPR050300">
    <property type="entry name" value="GDXG_lipolytic_enzyme"/>
</dbReference>
<dbReference type="SUPFAM" id="SSF53474">
    <property type="entry name" value="alpha/beta-Hydrolases"/>
    <property type="match status" value="1"/>
</dbReference>
<dbReference type="Gene3D" id="3.40.50.1820">
    <property type="entry name" value="alpha/beta hydrolase"/>
    <property type="match status" value="1"/>
</dbReference>
<dbReference type="EC" id="3.1.1.-" evidence="3"/>
<dbReference type="EMBL" id="CP096984">
    <property type="protein sequence ID" value="URZ13813.1"/>
    <property type="molecule type" value="Genomic_DNA"/>
</dbReference>
<protein>
    <submittedName>
        <fullName evidence="3">Acetyl esterase</fullName>
        <ecNumber evidence="3">3.1.1.-</ecNumber>
    </submittedName>
</protein>
<evidence type="ECO:0000256" key="1">
    <source>
        <dbReference type="ARBA" id="ARBA00022801"/>
    </source>
</evidence>
<dbReference type="AlphaFoldDB" id="A0A1S8LIR1"/>
<reference evidence="3 4" key="1">
    <citation type="submission" date="2022-04" db="EMBL/GenBank/DDBJ databases">
        <title>Genome sequence of C. roseum typestrain.</title>
        <authorList>
            <person name="Poehlein A."/>
            <person name="Schoch T."/>
            <person name="Duerre P."/>
            <person name="Daniel R."/>
        </authorList>
    </citation>
    <scope>NUCLEOTIDE SEQUENCE [LARGE SCALE GENOMIC DNA]</scope>
    <source>
        <strain evidence="3 4">DSM 7320</strain>
        <plasmid evidence="3 4">p330</plasmid>
    </source>
</reference>
<accession>A0A1S8LIR1</accession>
<dbReference type="STRING" id="84029.CROST_11990"/>
<dbReference type="RefSeq" id="WP_077836003.1">
    <property type="nucleotide sequence ID" value="NZ_CP096984.1"/>
</dbReference>
<feature type="domain" description="BD-FAE-like" evidence="2">
    <location>
        <begin position="121"/>
        <end position="326"/>
    </location>
</feature>
<dbReference type="GO" id="GO:0016787">
    <property type="term" value="F:hydrolase activity"/>
    <property type="evidence" value="ECO:0007669"/>
    <property type="project" value="UniProtKB-KW"/>
</dbReference>
<dbReference type="InterPro" id="IPR049492">
    <property type="entry name" value="BD-FAE-like_dom"/>
</dbReference>
<dbReference type="PANTHER" id="PTHR48081">
    <property type="entry name" value="AB HYDROLASE SUPERFAMILY PROTEIN C4A8.06C"/>
    <property type="match status" value="1"/>
</dbReference>
<keyword evidence="4" id="KW-1185">Reference proteome</keyword>
<evidence type="ECO:0000313" key="3">
    <source>
        <dbReference type="EMBL" id="URZ13813.1"/>
    </source>
</evidence>
<evidence type="ECO:0000259" key="2">
    <source>
        <dbReference type="Pfam" id="PF20434"/>
    </source>
</evidence>
<keyword evidence="1 3" id="KW-0378">Hydrolase</keyword>
<keyword evidence="3" id="KW-0614">Plasmid</keyword>
<proteinExistence type="predicted"/>